<evidence type="ECO:0000256" key="2">
    <source>
        <dbReference type="SAM" id="MobiDB-lite"/>
    </source>
</evidence>
<evidence type="ECO:0000256" key="1">
    <source>
        <dbReference type="ARBA" id="ARBA00007945"/>
    </source>
</evidence>
<proteinExistence type="inferred from homology"/>
<comment type="similarity">
    <text evidence="1">Belongs to the SS18 family.</text>
</comment>
<gene>
    <name evidence="4" type="ORF">QJS04_geneDACA009536</name>
</gene>
<dbReference type="Pfam" id="PF05030">
    <property type="entry name" value="SSXT"/>
    <property type="match status" value="1"/>
</dbReference>
<evidence type="ECO:0000259" key="3">
    <source>
        <dbReference type="Pfam" id="PF05030"/>
    </source>
</evidence>
<reference evidence="4" key="2">
    <citation type="submission" date="2023-06" db="EMBL/GenBank/DDBJ databases">
        <authorList>
            <person name="Ma L."/>
            <person name="Liu K.-W."/>
            <person name="Li Z."/>
            <person name="Hsiao Y.-Y."/>
            <person name="Qi Y."/>
            <person name="Fu T."/>
            <person name="Tang G."/>
            <person name="Zhang D."/>
            <person name="Sun W.-H."/>
            <person name="Liu D.-K."/>
            <person name="Li Y."/>
            <person name="Chen G.-Z."/>
            <person name="Liu X.-D."/>
            <person name="Liao X.-Y."/>
            <person name="Jiang Y.-T."/>
            <person name="Yu X."/>
            <person name="Hao Y."/>
            <person name="Huang J."/>
            <person name="Zhao X.-W."/>
            <person name="Ke S."/>
            <person name="Chen Y.-Y."/>
            <person name="Wu W.-L."/>
            <person name="Hsu J.-L."/>
            <person name="Lin Y.-F."/>
            <person name="Huang M.-D."/>
            <person name="Li C.-Y."/>
            <person name="Huang L."/>
            <person name="Wang Z.-W."/>
            <person name="Zhao X."/>
            <person name="Zhong W.-Y."/>
            <person name="Peng D.-H."/>
            <person name="Ahmad S."/>
            <person name="Lan S."/>
            <person name="Zhang J.-S."/>
            <person name="Tsai W.-C."/>
            <person name="Van De Peer Y."/>
            <person name="Liu Z.-J."/>
        </authorList>
    </citation>
    <scope>NUCLEOTIDE SEQUENCE</scope>
    <source>
        <strain evidence="4">SCP</strain>
        <tissue evidence="4">Leaves</tissue>
    </source>
</reference>
<comment type="caution">
    <text evidence="4">The sequence shown here is derived from an EMBL/GenBank/DDBJ whole genome shotgun (WGS) entry which is preliminary data.</text>
</comment>
<dbReference type="InterPro" id="IPR007726">
    <property type="entry name" value="SS18_N"/>
</dbReference>
<feature type="region of interest" description="Disordered" evidence="2">
    <location>
        <begin position="129"/>
        <end position="222"/>
    </location>
</feature>
<name>A0AAV9AI79_ACOGR</name>
<organism evidence="4 5">
    <name type="scientific">Acorus gramineus</name>
    <name type="common">Dwarf sweet flag</name>
    <dbReference type="NCBI Taxonomy" id="55184"/>
    <lineage>
        <taxon>Eukaryota</taxon>
        <taxon>Viridiplantae</taxon>
        <taxon>Streptophyta</taxon>
        <taxon>Embryophyta</taxon>
        <taxon>Tracheophyta</taxon>
        <taxon>Spermatophyta</taxon>
        <taxon>Magnoliopsida</taxon>
        <taxon>Liliopsida</taxon>
        <taxon>Acoraceae</taxon>
        <taxon>Acorus</taxon>
    </lineage>
</organism>
<keyword evidence="5" id="KW-1185">Reference proteome</keyword>
<feature type="compositionally biased region" description="Gly residues" evidence="2">
    <location>
        <begin position="173"/>
        <end position="187"/>
    </location>
</feature>
<sequence length="222" mass="22899">MQQHLMQMQPMMAAYGPNNVTTDIIQQYLDENKQLILAILDNQSSGKISECAENQAKLQRNLMYLAAIADSQPQMPPMAQFPGNAAMQSGAARYMQHQQAQQVASAAQPMMVGRSPLLYAQPTLSTLQQQQAMHASGQLGMSSGGNNSGGGLQMMHGSNTSIGGGNGSLSAGGFPGFGRGGGDGLQGSGKQDGSTEGRGGGGGGGGDGAEQMYLKGTEEEGN</sequence>
<feature type="domain" description="SS18 N-terminal" evidence="3">
    <location>
        <begin position="19"/>
        <end position="75"/>
    </location>
</feature>
<feature type="compositionally biased region" description="Gly residues" evidence="2">
    <location>
        <begin position="142"/>
        <end position="152"/>
    </location>
</feature>
<dbReference type="AlphaFoldDB" id="A0AAV9AI79"/>
<evidence type="ECO:0000313" key="4">
    <source>
        <dbReference type="EMBL" id="KAK1263831.1"/>
    </source>
</evidence>
<protein>
    <submittedName>
        <fullName evidence="4">GRF1-interacting factor 1</fullName>
    </submittedName>
</protein>
<feature type="compositionally biased region" description="Gly residues" evidence="2">
    <location>
        <begin position="196"/>
        <end position="208"/>
    </location>
</feature>
<dbReference type="Proteomes" id="UP001179952">
    <property type="component" value="Unassembled WGS sequence"/>
</dbReference>
<reference evidence="4" key="1">
    <citation type="journal article" date="2023" name="Nat. Commun.">
        <title>Diploid and tetraploid genomes of Acorus and the evolution of monocots.</title>
        <authorList>
            <person name="Ma L."/>
            <person name="Liu K.W."/>
            <person name="Li Z."/>
            <person name="Hsiao Y.Y."/>
            <person name="Qi Y."/>
            <person name="Fu T."/>
            <person name="Tang G.D."/>
            <person name="Zhang D."/>
            <person name="Sun W.H."/>
            <person name="Liu D.K."/>
            <person name="Li Y."/>
            <person name="Chen G.Z."/>
            <person name="Liu X.D."/>
            <person name="Liao X.Y."/>
            <person name="Jiang Y.T."/>
            <person name="Yu X."/>
            <person name="Hao Y."/>
            <person name="Huang J."/>
            <person name="Zhao X.W."/>
            <person name="Ke S."/>
            <person name="Chen Y.Y."/>
            <person name="Wu W.L."/>
            <person name="Hsu J.L."/>
            <person name="Lin Y.F."/>
            <person name="Huang M.D."/>
            <person name="Li C.Y."/>
            <person name="Huang L."/>
            <person name="Wang Z.W."/>
            <person name="Zhao X."/>
            <person name="Zhong W.Y."/>
            <person name="Peng D.H."/>
            <person name="Ahmad S."/>
            <person name="Lan S."/>
            <person name="Zhang J.S."/>
            <person name="Tsai W.C."/>
            <person name="Van de Peer Y."/>
            <person name="Liu Z.J."/>
        </authorList>
    </citation>
    <scope>NUCLEOTIDE SEQUENCE</scope>
    <source>
        <strain evidence="4">SCP</strain>
    </source>
</reference>
<accession>A0AAV9AI79</accession>
<dbReference type="EMBL" id="JAUJYN010000009">
    <property type="protein sequence ID" value="KAK1263831.1"/>
    <property type="molecule type" value="Genomic_DNA"/>
</dbReference>
<evidence type="ECO:0000313" key="5">
    <source>
        <dbReference type="Proteomes" id="UP001179952"/>
    </source>
</evidence>